<dbReference type="OrthoDB" id="9787283at2"/>
<accession>A0A559K5Y4</accession>
<dbReference type="SUPFAM" id="SSF53850">
    <property type="entry name" value="Periplasmic binding protein-like II"/>
    <property type="match status" value="1"/>
</dbReference>
<feature type="chain" id="PRO_5038993589" evidence="1">
    <location>
        <begin position="25"/>
        <end position="557"/>
    </location>
</feature>
<protein>
    <submittedName>
        <fullName evidence="2">Extracellular solute-binding protein</fullName>
    </submittedName>
</protein>
<evidence type="ECO:0000313" key="2">
    <source>
        <dbReference type="EMBL" id="TVY07551.1"/>
    </source>
</evidence>
<dbReference type="PANTHER" id="PTHR43649:SF12">
    <property type="entry name" value="DIACETYLCHITOBIOSE BINDING PROTEIN DASA"/>
    <property type="match status" value="1"/>
</dbReference>
<gene>
    <name evidence="2" type="ORF">FPZ49_23360</name>
</gene>
<dbReference type="InterPro" id="IPR050490">
    <property type="entry name" value="Bact_solute-bd_prot1"/>
</dbReference>
<feature type="signal peptide" evidence="1">
    <location>
        <begin position="1"/>
        <end position="24"/>
    </location>
</feature>
<proteinExistence type="predicted"/>
<dbReference type="EMBL" id="VNJI01000035">
    <property type="protein sequence ID" value="TVY07551.1"/>
    <property type="molecule type" value="Genomic_DNA"/>
</dbReference>
<keyword evidence="3" id="KW-1185">Reference proteome</keyword>
<dbReference type="RefSeq" id="WP_144851551.1">
    <property type="nucleotide sequence ID" value="NZ_VNJI01000035.1"/>
</dbReference>
<keyword evidence="1" id="KW-0732">Signal</keyword>
<comment type="caution">
    <text evidence="2">The sequence shown here is derived from an EMBL/GenBank/DDBJ whole genome shotgun (WGS) entry which is preliminary data.</text>
</comment>
<evidence type="ECO:0000256" key="1">
    <source>
        <dbReference type="SAM" id="SignalP"/>
    </source>
</evidence>
<name>A0A559K5Y4_9BACL</name>
<evidence type="ECO:0000313" key="3">
    <source>
        <dbReference type="Proteomes" id="UP000317036"/>
    </source>
</evidence>
<dbReference type="AlphaFoldDB" id="A0A559K5Y4"/>
<reference evidence="2 3" key="1">
    <citation type="submission" date="2019-07" db="EMBL/GenBank/DDBJ databases">
        <authorList>
            <person name="Kim J."/>
        </authorList>
    </citation>
    <scope>NUCLEOTIDE SEQUENCE [LARGE SCALE GENOMIC DNA]</scope>
    <source>
        <strain evidence="2 3">JC52</strain>
    </source>
</reference>
<organism evidence="2 3">
    <name type="scientific">Paenibacillus cremeus</name>
    <dbReference type="NCBI Taxonomy" id="2163881"/>
    <lineage>
        <taxon>Bacteria</taxon>
        <taxon>Bacillati</taxon>
        <taxon>Bacillota</taxon>
        <taxon>Bacilli</taxon>
        <taxon>Bacillales</taxon>
        <taxon>Paenibacillaceae</taxon>
        <taxon>Paenibacillus</taxon>
    </lineage>
</organism>
<sequence length="557" mass="62314">MSQFKKIATGTVGMTLAASMLLSACTSNKSNSPSDKQYDQKGTASGPVTLSMFMVPSAKIEDLSTNGFTKLLEEKLNVKFKFEVTPEAGANDRKQLLLASGDYPAVLFPSTYGSLTPVEQFKYGKQGVLIPLNDLIDKYGDNIKKAMQVRPSLKQEITTPDGKIYALPSVNECFHCMYPEKLWINAEWLKKLNLKMPTTTDELYTVLKAFKTQDPNGNGKQDEVPLSGAGGAGTEMYKYDVTGFLMNAFIYNNNIDYFYMKNGKVGLSAAQPEWRKGLEYMNKLYKEGLIDPASFTQNQDALSQLGNKAGDNILGSVTTLHIGVAVSNKPGQTRHKEYDTVPPITGPDGYKSAGYYDSVGNGQFAITNKATEEQKIAAIKLANYLYSEEGSVGSEYGPEGTWWRKGEQGEVDEKGRPARRFLKPEALGYQTQNVTWGQIGPLFRPRDLRESWAVPQDPKADNGYEHRLYLETKKYEGNEPKENFPLNLFYDDKDSSEIAQLKPQIVNYVRTNMVQFISGSKKLDDAEWNAYIKGFEGLKLNRYLEINQKAYDSTYKK</sequence>
<dbReference type="Gene3D" id="3.40.190.10">
    <property type="entry name" value="Periplasmic binding protein-like II"/>
    <property type="match status" value="2"/>
</dbReference>
<dbReference type="Proteomes" id="UP000317036">
    <property type="component" value="Unassembled WGS sequence"/>
</dbReference>
<dbReference type="CDD" id="cd13581">
    <property type="entry name" value="PBP2_AlgQ_like_2"/>
    <property type="match status" value="1"/>
</dbReference>
<dbReference type="PROSITE" id="PS51257">
    <property type="entry name" value="PROKAR_LIPOPROTEIN"/>
    <property type="match status" value="1"/>
</dbReference>
<dbReference type="PANTHER" id="PTHR43649">
    <property type="entry name" value="ARABINOSE-BINDING PROTEIN-RELATED"/>
    <property type="match status" value="1"/>
</dbReference>